<keyword evidence="3" id="KW-1185">Reference proteome</keyword>
<evidence type="ECO:0000256" key="1">
    <source>
        <dbReference type="SAM" id="SignalP"/>
    </source>
</evidence>
<feature type="chain" id="PRO_5043315124" evidence="1">
    <location>
        <begin position="20"/>
        <end position="57"/>
    </location>
</feature>
<protein>
    <submittedName>
        <fullName evidence="2">Uncharacterized protein</fullName>
    </submittedName>
</protein>
<dbReference type="EMBL" id="CAXIEN010000581">
    <property type="protein sequence ID" value="CAL1300803.1"/>
    <property type="molecule type" value="Genomic_DNA"/>
</dbReference>
<dbReference type="AlphaFoldDB" id="A0AAV2BWY8"/>
<sequence length="57" mass="6715">MKHMFAFLLLVSILACTLAVFNYGNHYGYPISYGHYGGHRRYGHGLYNYGHYIHKYK</sequence>
<evidence type="ECO:0000313" key="2">
    <source>
        <dbReference type="EMBL" id="CAL1300803.1"/>
    </source>
</evidence>
<dbReference type="Proteomes" id="UP001497382">
    <property type="component" value="Unassembled WGS sequence"/>
</dbReference>
<proteinExistence type="predicted"/>
<comment type="caution">
    <text evidence="2">The sequence shown here is derived from an EMBL/GenBank/DDBJ whole genome shotgun (WGS) entry which is preliminary data.</text>
</comment>
<feature type="signal peptide" evidence="1">
    <location>
        <begin position="1"/>
        <end position="19"/>
    </location>
</feature>
<reference evidence="2 3" key="1">
    <citation type="submission" date="2024-04" db="EMBL/GenBank/DDBJ databases">
        <authorList>
            <person name="Rising A."/>
            <person name="Reimegard J."/>
            <person name="Sonavane S."/>
            <person name="Akerstrom W."/>
            <person name="Nylinder S."/>
            <person name="Hedman E."/>
            <person name="Kallberg Y."/>
        </authorList>
    </citation>
    <scope>NUCLEOTIDE SEQUENCE [LARGE SCALE GENOMIC DNA]</scope>
</reference>
<organism evidence="2 3">
    <name type="scientific">Larinioides sclopetarius</name>
    <dbReference type="NCBI Taxonomy" id="280406"/>
    <lineage>
        <taxon>Eukaryota</taxon>
        <taxon>Metazoa</taxon>
        <taxon>Ecdysozoa</taxon>
        <taxon>Arthropoda</taxon>
        <taxon>Chelicerata</taxon>
        <taxon>Arachnida</taxon>
        <taxon>Araneae</taxon>
        <taxon>Araneomorphae</taxon>
        <taxon>Entelegynae</taxon>
        <taxon>Araneoidea</taxon>
        <taxon>Araneidae</taxon>
        <taxon>Larinioides</taxon>
    </lineage>
</organism>
<name>A0AAV2BWY8_9ARAC</name>
<evidence type="ECO:0000313" key="3">
    <source>
        <dbReference type="Proteomes" id="UP001497382"/>
    </source>
</evidence>
<gene>
    <name evidence="2" type="ORF">LARSCL_LOCUS22128</name>
</gene>
<keyword evidence="1" id="KW-0732">Signal</keyword>
<accession>A0AAV2BWY8</accession>
<dbReference type="PROSITE" id="PS51257">
    <property type="entry name" value="PROKAR_LIPOPROTEIN"/>
    <property type="match status" value="1"/>
</dbReference>